<sequence>MSLKEAYYLAHTAQCRLNMEASRADRNLRFVVGHLMHYESLRLRIVEIEHELSRHQRAKAVQFQGAGSVGAAGLQRRPSTGDLRRKSPPPPVAQSGDDMDDDVDDDDEEFDRLPEDDEVEGLGLQRFPSGAARPSQPPPDLEPDDDEDYSDEEPVSPEEPDEATLERAIQGKPNEQLAQTYESVRRCTCQDRPDAPAIERMWEIPGEGNKGRTRAVVEVADG</sequence>
<accession>A0A4U0TZS0</accession>
<dbReference type="Proteomes" id="UP000308549">
    <property type="component" value="Unassembled WGS sequence"/>
</dbReference>
<dbReference type="EMBL" id="NAJL01000020">
    <property type="protein sequence ID" value="TKA27998.1"/>
    <property type="molecule type" value="Genomic_DNA"/>
</dbReference>
<organism evidence="2 3">
    <name type="scientific">Salinomyces thailandicus</name>
    <dbReference type="NCBI Taxonomy" id="706561"/>
    <lineage>
        <taxon>Eukaryota</taxon>
        <taxon>Fungi</taxon>
        <taxon>Dikarya</taxon>
        <taxon>Ascomycota</taxon>
        <taxon>Pezizomycotina</taxon>
        <taxon>Dothideomycetes</taxon>
        <taxon>Dothideomycetidae</taxon>
        <taxon>Mycosphaerellales</taxon>
        <taxon>Teratosphaeriaceae</taxon>
        <taxon>Salinomyces</taxon>
    </lineage>
</organism>
<dbReference type="OrthoDB" id="3938221at2759"/>
<dbReference type="AlphaFoldDB" id="A0A4U0TZS0"/>
<comment type="caution">
    <text evidence="2">The sequence shown here is derived from an EMBL/GenBank/DDBJ whole genome shotgun (WGS) entry which is preliminary data.</text>
</comment>
<evidence type="ECO:0000313" key="3">
    <source>
        <dbReference type="Proteomes" id="UP000308549"/>
    </source>
</evidence>
<feature type="region of interest" description="Disordered" evidence="1">
    <location>
        <begin position="68"/>
        <end position="177"/>
    </location>
</feature>
<feature type="compositionally biased region" description="Acidic residues" evidence="1">
    <location>
        <begin position="97"/>
        <end position="120"/>
    </location>
</feature>
<evidence type="ECO:0000256" key="1">
    <source>
        <dbReference type="SAM" id="MobiDB-lite"/>
    </source>
</evidence>
<evidence type="ECO:0000313" key="2">
    <source>
        <dbReference type="EMBL" id="TKA27998.1"/>
    </source>
</evidence>
<feature type="compositionally biased region" description="Acidic residues" evidence="1">
    <location>
        <begin position="141"/>
        <end position="163"/>
    </location>
</feature>
<name>A0A4U0TZS0_9PEZI</name>
<protein>
    <submittedName>
        <fullName evidence="2">Uncharacterized protein</fullName>
    </submittedName>
</protein>
<proteinExistence type="predicted"/>
<gene>
    <name evidence="2" type="ORF">B0A50_04064</name>
</gene>
<keyword evidence="3" id="KW-1185">Reference proteome</keyword>
<reference evidence="2 3" key="1">
    <citation type="submission" date="2017-03" db="EMBL/GenBank/DDBJ databases">
        <title>Genomes of endolithic fungi from Antarctica.</title>
        <authorList>
            <person name="Coleine C."/>
            <person name="Masonjones S."/>
            <person name="Stajich J.E."/>
        </authorList>
    </citation>
    <scope>NUCLEOTIDE SEQUENCE [LARGE SCALE GENOMIC DNA]</scope>
    <source>
        <strain evidence="2 3">CCFEE 6315</strain>
    </source>
</reference>